<evidence type="ECO:0000256" key="2">
    <source>
        <dbReference type="ARBA" id="ARBA00023445"/>
    </source>
</evidence>
<dbReference type="Pfam" id="PF01370">
    <property type="entry name" value="Epimerase"/>
    <property type="match status" value="1"/>
</dbReference>
<sequence>MDDTSQVRVAVSGITGFVGAQIAADLLARGYIVHGTLRSNTPNRIAHLTSLEVPGRLEVFEADLLHEGSFDEALVGCTYAMHVASPYLMEAADPQKEVIEPAIQGTLNFLASCIKASVSKVILTSSIGAIADRGVHGKVFDESDWNDESTAHTVPYYYSKVAAERAAWSYADEKDLNLVVINPTMIIGPSLVPRINESNLFIQQIANKKVHAIVNLELPAVDVRDVSEAHILAMENQNSRGRYLCSSGNVHMEKIADAARAAGLRPANTHLTGKLATEIIRGLLALTSKKPGLVLVRLQLGRPVYVSTDKIKEDLGIKFRDIESSLKDTIHDMMDWGHLHRG</sequence>
<feature type="domain" description="NAD-dependent epimerase/dehydratase" evidence="3">
    <location>
        <begin position="10"/>
        <end position="239"/>
    </location>
</feature>
<dbReference type="EMBL" id="NBIV01000154">
    <property type="protein sequence ID" value="PXF42666.1"/>
    <property type="molecule type" value="Genomic_DNA"/>
</dbReference>
<accession>A0A2V3IKP0</accession>
<protein>
    <submittedName>
        <fullName evidence="4">Tetraketide alpha-pyrone reductase 1</fullName>
    </submittedName>
</protein>
<gene>
    <name evidence="4" type="ORF">BWQ96_07609</name>
</gene>
<dbReference type="SUPFAM" id="SSF51735">
    <property type="entry name" value="NAD(P)-binding Rossmann-fold domains"/>
    <property type="match status" value="1"/>
</dbReference>
<dbReference type="FunFam" id="3.40.50.720:FF:000085">
    <property type="entry name" value="Dihydroflavonol reductase"/>
    <property type="match status" value="1"/>
</dbReference>
<comment type="similarity">
    <text evidence="2">Belongs to the NAD(P)-dependent epimerase/dehydratase family. Dihydroflavonol-4-reductase subfamily.</text>
</comment>
<keyword evidence="5" id="KW-1185">Reference proteome</keyword>
<dbReference type="InterPro" id="IPR050425">
    <property type="entry name" value="NAD(P)_dehydrat-like"/>
</dbReference>
<organism evidence="4 5">
    <name type="scientific">Gracilariopsis chorda</name>
    <dbReference type="NCBI Taxonomy" id="448386"/>
    <lineage>
        <taxon>Eukaryota</taxon>
        <taxon>Rhodophyta</taxon>
        <taxon>Florideophyceae</taxon>
        <taxon>Rhodymeniophycidae</taxon>
        <taxon>Gracilariales</taxon>
        <taxon>Gracilariaceae</taxon>
        <taxon>Gracilariopsis</taxon>
    </lineage>
</organism>
<dbReference type="STRING" id="448386.A0A2V3IKP0"/>
<dbReference type="InterPro" id="IPR036291">
    <property type="entry name" value="NAD(P)-bd_dom_sf"/>
</dbReference>
<evidence type="ECO:0000259" key="3">
    <source>
        <dbReference type="Pfam" id="PF01370"/>
    </source>
</evidence>
<dbReference type="AlphaFoldDB" id="A0A2V3IKP0"/>
<name>A0A2V3IKP0_9FLOR</name>
<evidence type="ECO:0000313" key="5">
    <source>
        <dbReference type="Proteomes" id="UP000247409"/>
    </source>
</evidence>
<dbReference type="Proteomes" id="UP000247409">
    <property type="component" value="Unassembled WGS sequence"/>
</dbReference>
<proteinExistence type="inferred from homology"/>
<evidence type="ECO:0000313" key="4">
    <source>
        <dbReference type="EMBL" id="PXF42666.1"/>
    </source>
</evidence>
<evidence type="ECO:0000256" key="1">
    <source>
        <dbReference type="ARBA" id="ARBA00023002"/>
    </source>
</evidence>
<dbReference type="InterPro" id="IPR001509">
    <property type="entry name" value="Epimerase_deHydtase"/>
</dbReference>
<dbReference type="PANTHER" id="PTHR10366:SF564">
    <property type="entry name" value="STEROL-4-ALPHA-CARBOXYLATE 3-DEHYDROGENASE, DECARBOXYLATING"/>
    <property type="match status" value="1"/>
</dbReference>
<dbReference type="PANTHER" id="PTHR10366">
    <property type="entry name" value="NAD DEPENDENT EPIMERASE/DEHYDRATASE"/>
    <property type="match status" value="1"/>
</dbReference>
<comment type="caution">
    <text evidence="4">The sequence shown here is derived from an EMBL/GenBank/DDBJ whole genome shotgun (WGS) entry which is preliminary data.</text>
</comment>
<dbReference type="GO" id="GO:0016616">
    <property type="term" value="F:oxidoreductase activity, acting on the CH-OH group of donors, NAD or NADP as acceptor"/>
    <property type="evidence" value="ECO:0007669"/>
    <property type="project" value="TreeGrafter"/>
</dbReference>
<dbReference type="Gene3D" id="3.40.50.720">
    <property type="entry name" value="NAD(P)-binding Rossmann-like Domain"/>
    <property type="match status" value="1"/>
</dbReference>
<reference evidence="4 5" key="1">
    <citation type="journal article" date="2018" name="Mol. Biol. Evol.">
        <title>Analysis of the draft genome of the red seaweed Gracilariopsis chorda provides insights into genome size evolution in Rhodophyta.</title>
        <authorList>
            <person name="Lee J."/>
            <person name="Yang E.C."/>
            <person name="Graf L."/>
            <person name="Yang J.H."/>
            <person name="Qiu H."/>
            <person name="Zel Zion U."/>
            <person name="Chan C.X."/>
            <person name="Stephens T.G."/>
            <person name="Weber A.P.M."/>
            <person name="Boo G.H."/>
            <person name="Boo S.M."/>
            <person name="Kim K.M."/>
            <person name="Shin Y."/>
            <person name="Jung M."/>
            <person name="Lee S.J."/>
            <person name="Yim H.S."/>
            <person name="Lee J.H."/>
            <person name="Bhattacharya D."/>
            <person name="Yoon H.S."/>
        </authorList>
    </citation>
    <scope>NUCLEOTIDE SEQUENCE [LARGE SCALE GENOMIC DNA]</scope>
    <source>
        <strain evidence="4 5">SKKU-2015</strain>
        <tissue evidence="4">Whole body</tissue>
    </source>
</reference>
<dbReference type="OrthoDB" id="3629at2759"/>
<keyword evidence="1" id="KW-0560">Oxidoreductase</keyword>